<sequence length="444" mass="48982">MLLIGNGRLITRGEHNRLIENGCVAADGSVIAAVGTTDELRRRWPGAQFIDAHGGMILPGLINAHNHIYSAFSRGIAINGYNPHNFLDILDGMWWTIDRNLLLEDTRYSALATYIDCVKCGVTTVFDHHASFGEIPGSLFAIADAASEIGVRTCLCYEVSDRDGEEKMRQAVRENADFIAHCKKDTTGMVRGMMGMHASFTLSDATLALCREHTPSDIGFHIHVAEGMADVYDSLKKYGKRVINRLYDNDILGEKTITGHCIHINGIEMDILKETNTMVVHNPESNMGNAVGCPPTMEMIHRGLLVGLGTDGYTNDMYESMKAANCLHKHNLCDPTAAWGEVPYMLFEVNPAIGARYFDKKLGVLEEGAAADIIVTDYDPLTPLTADNINGHTLFGMSGRQTVTTVIDGKVRMQDRELVDIDEKKILAEARAHAQAMWNRINSR</sequence>
<dbReference type="Proteomes" id="UP000095765">
    <property type="component" value="Unassembled WGS sequence"/>
</dbReference>
<dbReference type="CDD" id="cd01298">
    <property type="entry name" value="ATZ_TRZ_like"/>
    <property type="match status" value="1"/>
</dbReference>
<dbReference type="AlphaFoldDB" id="A0A174S337"/>
<keyword evidence="3" id="KW-0862">Zinc</keyword>
<keyword evidence="1" id="KW-0479">Metal-binding</keyword>
<dbReference type="InterPro" id="IPR006680">
    <property type="entry name" value="Amidohydro-rel"/>
</dbReference>
<dbReference type="Gene3D" id="3.20.20.140">
    <property type="entry name" value="Metal-dependent hydrolases"/>
    <property type="match status" value="1"/>
</dbReference>
<dbReference type="InterPro" id="IPR032466">
    <property type="entry name" value="Metal_Hydrolase"/>
</dbReference>
<dbReference type="NCBIfam" id="NF005540">
    <property type="entry name" value="PRK07203.1"/>
    <property type="match status" value="1"/>
</dbReference>
<evidence type="ECO:0000256" key="2">
    <source>
        <dbReference type="ARBA" id="ARBA00022801"/>
    </source>
</evidence>
<evidence type="ECO:0000313" key="6">
    <source>
        <dbReference type="EMBL" id="CUP90048.1"/>
    </source>
</evidence>
<reference evidence="6 7" key="1">
    <citation type="submission" date="2015-09" db="EMBL/GenBank/DDBJ databases">
        <authorList>
            <consortium name="Pathogen Informatics"/>
        </authorList>
    </citation>
    <scope>NUCLEOTIDE SEQUENCE [LARGE SCALE GENOMIC DNA]</scope>
    <source>
        <strain evidence="6 7">2789STDY5834939</strain>
    </source>
</reference>
<dbReference type="RefSeq" id="WP_055245436.1">
    <property type="nucleotide sequence ID" value="NZ_CABIWA010000010.1"/>
</dbReference>
<evidence type="ECO:0000256" key="3">
    <source>
        <dbReference type="ARBA" id="ARBA00022833"/>
    </source>
</evidence>
<dbReference type="InterPro" id="IPR054418">
    <property type="entry name" value="MQNX/HUTI_composite_N"/>
</dbReference>
<dbReference type="SUPFAM" id="SSF51338">
    <property type="entry name" value="Composite domain of metallo-dependent hydrolases"/>
    <property type="match status" value="1"/>
</dbReference>
<gene>
    <name evidence="6" type="primary">ssnA</name>
    <name evidence="6" type="ORF">ERS852551_02314</name>
</gene>
<dbReference type="Pfam" id="PF22039">
    <property type="entry name" value="HUTI_composite_bact"/>
    <property type="match status" value="1"/>
</dbReference>
<feature type="domain" description="Aminodeoxyfutalosine deaminase/Imidazolonepropionase-like composite" evidence="5">
    <location>
        <begin position="22"/>
        <end position="47"/>
    </location>
</feature>
<feature type="domain" description="Amidohydrolase-related" evidence="4">
    <location>
        <begin position="56"/>
        <end position="411"/>
    </location>
</feature>
<accession>A0A174S337</accession>
<evidence type="ECO:0000259" key="4">
    <source>
        <dbReference type="Pfam" id="PF01979"/>
    </source>
</evidence>
<dbReference type="PANTHER" id="PTHR43794:SF11">
    <property type="entry name" value="AMIDOHYDROLASE-RELATED DOMAIN-CONTAINING PROTEIN"/>
    <property type="match status" value="1"/>
</dbReference>
<proteinExistence type="predicted"/>
<dbReference type="InterPro" id="IPR011059">
    <property type="entry name" value="Metal-dep_hydrolase_composite"/>
</dbReference>
<dbReference type="EMBL" id="CZBE01000016">
    <property type="protein sequence ID" value="CUP90048.1"/>
    <property type="molecule type" value="Genomic_DNA"/>
</dbReference>
<dbReference type="GO" id="GO:0016810">
    <property type="term" value="F:hydrolase activity, acting on carbon-nitrogen (but not peptide) bonds"/>
    <property type="evidence" value="ECO:0007669"/>
    <property type="project" value="InterPro"/>
</dbReference>
<dbReference type="PANTHER" id="PTHR43794">
    <property type="entry name" value="AMINOHYDROLASE SSNA-RELATED"/>
    <property type="match status" value="1"/>
</dbReference>
<name>A0A174S337_9FIRM</name>
<protein>
    <submittedName>
        <fullName evidence="6">Putative chlorohydrolase/aminohydrolase</fullName>
    </submittedName>
</protein>
<organism evidence="6 7">
    <name type="scientific">Anaerotruncus colihominis</name>
    <dbReference type="NCBI Taxonomy" id="169435"/>
    <lineage>
        <taxon>Bacteria</taxon>
        <taxon>Bacillati</taxon>
        <taxon>Bacillota</taxon>
        <taxon>Clostridia</taxon>
        <taxon>Eubacteriales</taxon>
        <taxon>Oscillospiraceae</taxon>
        <taxon>Anaerotruncus</taxon>
    </lineage>
</organism>
<dbReference type="GO" id="GO:0046872">
    <property type="term" value="F:metal ion binding"/>
    <property type="evidence" value="ECO:0007669"/>
    <property type="project" value="UniProtKB-KW"/>
</dbReference>
<dbReference type="Pfam" id="PF01979">
    <property type="entry name" value="Amidohydro_1"/>
    <property type="match status" value="1"/>
</dbReference>
<evidence type="ECO:0000256" key="1">
    <source>
        <dbReference type="ARBA" id="ARBA00022723"/>
    </source>
</evidence>
<dbReference type="Gene3D" id="2.30.40.10">
    <property type="entry name" value="Urease, subunit C, domain 1"/>
    <property type="match status" value="1"/>
</dbReference>
<dbReference type="SUPFAM" id="SSF51556">
    <property type="entry name" value="Metallo-dependent hydrolases"/>
    <property type="match status" value="1"/>
</dbReference>
<dbReference type="InterPro" id="IPR017700">
    <property type="entry name" value="Aminohydrolase_SsnA"/>
</dbReference>
<keyword evidence="2 6" id="KW-0378">Hydrolase</keyword>
<evidence type="ECO:0000259" key="5">
    <source>
        <dbReference type="Pfam" id="PF22039"/>
    </source>
</evidence>
<dbReference type="InterPro" id="IPR050287">
    <property type="entry name" value="MTA/SAH_deaminase"/>
</dbReference>
<dbReference type="NCBIfam" id="TIGR03314">
    <property type="entry name" value="Se_ssnA"/>
    <property type="match status" value="1"/>
</dbReference>
<evidence type="ECO:0000313" key="7">
    <source>
        <dbReference type="Proteomes" id="UP000095765"/>
    </source>
</evidence>
<dbReference type="OrthoDB" id="9807210at2"/>